<protein>
    <submittedName>
        <fullName evidence="1">Uncharacterized protein</fullName>
    </submittedName>
</protein>
<evidence type="ECO:0000313" key="1">
    <source>
        <dbReference type="EMBL" id="CAI6339700.1"/>
    </source>
</evidence>
<sequence length="141" mass="16122">MLFGAASFPFQRRKPNSNIIPHHWRACVSRFPYLQRSCRNLQPTFLNLFPFVLRVRRSMTLIPPSPVLWVFSAHRAQRPCIVTTPAHFTKPRSFALLGSPTPFLMLLGQDIAAGLPTFGLRALQSGRPLFFDLRDDRPPHT</sequence>
<dbReference type="AlphaFoldDB" id="A0A9W4UPF4"/>
<comment type="caution">
    <text evidence="1">The sequence shown here is derived from an EMBL/GenBank/DDBJ whole genome shotgun (WGS) entry which is preliminary data.</text>
</comment>
<name>A0A9W4UPF4_9PLEO</name>
<evidence type="ECO:0000313" key="2">
    <source>
        <dbReference type="Proteomes" id="UP001152607"/>
    </source>
</evidence>
<dbReference type="Proteomes" id="UP001152607">
    <property type="component" value="Unassembled WGS sequence"/>
</dbReference>
<dbReference type="EMBL" id="CAOQHR010000009">
    <property type="protein sequence ID" value="CAI6339700.1"/>
    <property type="molecule type" value="Genomic_DNA"/>
</dbReference>
<gene>
    <name evidence="1" type="ORF">PDIGIT_LOCUS12863</name>
</gene>
<organism evidence="1 2">
    <name type="scientific">Periconia digitata</name>
    <dbReference type="NCBI Taxonomy" id="1303443"/>
    <lineage>
        <taxon>Eukaryota</taxon>
        <taxon>Fungi</taxon>
        <taxon>Dikarya</taxon>
        <taxon>Ascomycota</taxon>
        <taxon>Pezizomycotina</taxon>
        <taxon>Dothideomycetes</taxon>
        <taxon>Pleosporomycetidae</taxon>
        <taxon>Pleosporales</taxon>
        <taxon>Massarineae</taxon>
        <taxon>Periconiaceae</taxon>
        <taxon>Periconia</taxon>
    </lineage>
</organism>
<keyword evidence="2" id="KW-1185">Reference proteome</keyword>
<accession>A0A9W4UPF4</accession>
<proteinExistence type="predicted"/>
<reference evidence="1" key="1">
    <citation type="submission" date="2023-01" db="EMBL/GenBank/DDBJ databases">
        <authorList>
            <person name="Van Ghelder C."/>
            <person name="Rancurel C."/>
        </authorList>
    </citation>
    <scope>NUCLEOTIDE SEQUENCE</scope>
    <source>
        <strain evidence="1">CNCM I-4278</strain>
    </source>
</reference>